<evidence type="ECO:0000313" key="2">
    <source>
        <dbReference type="EMBL" id="PMD28864.1"/>
    </source>
</evidence>
<proteinExistence type="predicted"/>
<organism evidence="2 3">
    <name type="scientific">Hyaloscypha variabilis (strain UAMH 11265 / GT02V1 / F)</name>
    <name type="common">Meliniomyces variabilis</name>
    <dbReference type="NCBI Taxonomy" id="1149755"/>
    <lineage>
        <taxon>Eukaryota</taxon>
        <taxon>Fungi</taxon>
        <taxon>Dikarya</taxon>
        <taxon>Ascomycota</taxon>
        <taxon>Pezizomycotina</taxon>
        <taxon>Leotiomycetes</taxon>
        <taxon>Helotiales</taxon>
        <taxon>Hyaloscyphaceae</taxon>
        <taxon>Hyaloscypha</taxon>
        <taxon>Hyaloscypha variabilis</taxon>
    </lineage>
</organism>
<name>A0A2J6QRH4_HYAVF</name>
<protein>
    <submittedName>
        <fullName evidence="2">Heterokaryon incompatibility protein</fullName>
    </submittedName>
</protein>
<keyword evidence="3" id="KW-1185">Reference proteome</keyword>
<accession>A0A2J6QRH4</accession>
<gene>
    <name evidence="2" type="ORF">L207DRAFT_446450</name>
</gene>
<reference evidence="2 3" key="1">
    <citation type="submission" date="2016-04" db="EMBL/GenBank/DDBJ databases">
        <title>A degradative enzymes factory behind the ericoid mycorrhizal symbiosis.</title>
        <authorList>
            <consortium name="DOE Joint Genome Institute"/>
            <person name="Martino E."/>
            <person name="Morin E."/>
            <person name="Grelet G."/>
            <person name="Kuo A."/>
            <person name="Kohler A."/>
            <person name="Daghino S."/>
            <person name="Barry K."/>
            <person name="Choi C."/>
            <person name="Cichocki N."/>
            <person name="Clum A."/>
            <person name="Copeland A."/>
            <person name="Hainaut M."/>
            <person name="Haridas S."/>
            <person name="Labutti K."/>
            <person name="Lindquist E."/>
            <person name="Lipzen A."/>
            <person name="Khouja H.-R."/>
            <person name="Murat C."/>
            <person name="Ohm R."/>
            <person name="Olson A."/>
            <person name="Spatafora J."/>
            <person name="Veneault-Fourrey C."/>
            <person name="Henrissat B."/>
            <person name="Grigoriev I."/>
            <person name="Martin F."/>
            <person name="Perotto S."/>
        </authorList>
    </citation>
    <scope>NUCLEOTIDE SEQUENCE [LARGE SCALE GENOMIC DNA]</scope>
    <source>
        <strain evidence="2 3">F</strain>
    </source>
</reference>
<dbReference type="AlphaFoldDB" id="A0A2J6QRH4"/>
<dbReference type="PANTHER" id="PTHR24148:SF73">
    <property type="entry name" value="HET DOMAIN PROTEIN (AFU_ORTHOLOGUE AFUA_8G01020)"/>
    <property type="match status" value="1"/>
</dbReference>
<feature type="non-terminal residue" evidence="2">
    <location>
        <position position="237"/>
    </location>
</feature>
<dbReference type="EMBL" id="KZ613982">
    <property type="protein sequence ID" value="PMD28864.1"/>
    <property type="molecule type" value="Genomic_DNA"/>
</dbReference>
<evidence type="ECO:0000313" key="3">
    <source>
        <dbReference type="Proteomes" id="UP000235786"/>
    </source>
</evidence>
<dbReference type="Pfam" id="PF06985">
    <property type="entry name" value="HET"/>
    <property type="match status" value="1"/>
</dbReference>
<dbReference type="InterPro" id="IPR010730">
    <property type="entry name" value="HET"/>
</dbReference>
<dbReference type="InterPro" id="IPR052895">
    <property type="entry name" value="HetReg/Transcr_Mod"/>
</dbReference>
<dbReference type="OrthoDB" id="2157530at2759"/>
<dbReference type="Proteomes" id="UP000235786">
    <property type="component" value="Unassembled WGS sequence"/>
</dbReference>
<dbReference type="STRING" id="1149755.A0A2J6QRH4"/>
<evidence type="ECO:0000259" key="1">
    <source>
        <dbReference type="Pfam" id="PF06985"/>
    </source>
</evidence>
<feature type="domain" description="Heterokaryon incompatibility" evidence="1">
    <location>
        <begin position="54"/>
        <end position="157"/>
    </location>
</feature>
<sequence>MATPKTNGYEYQMLQRSRNEIRLLKLLPADRNEKLKFIPACHIFHAALHEQLKFVALSYVWGAATDLRVILVGNSGVRVNKNLYHAMMALRPAKEDLVIWVDFLCINQSDDEEKSWQVGLMADIYRKACKVVAWLGPAESDDDSVMDYLNSLGAKAEACGMDNEFEPYQEIWQKLALQPRGLGDLSRSTAIIRTPAGKTFKFPQDTLHSLFYSISGWHNQDNLLPIAGIKRFFTRPW</sequence>
<dbReference type="PANTHER" id="PTHR24148">
    <property type="entry name" value="ANKYRIN REPEAT DOMAIN-CONTAINING PROTEIN 39 HOMOLOG-RELATED"/>
    <property type="match status" value="1"/>
</dbReference>